<accession>A0A517SHV6</accession>
<dbReference type="InParanoid" id="A0A517SHV6"/>
<dbReference type="Proteomes" id="UP000315700">
    <property type="component" value="Chromosome"/>
</dbReference>
<evidence type="ECO:0000256" key="1">
    <source>
        <dbReference type="SAM" id="MobiDB-lite"/>
    </source>
</evidence>
<evidence type="ECO:0000313" key="3">
    <source>
        <dbReference type="Proteomes" id="UP000315700"/>
    </source>
</evidence>
<proteinExistence type="predicted"/>
<feature type="compositionally biased region" description="Basic and acidic residues" evidence="1">
    <location>
        <begin position="1"/>
        <end position="22"/>
    </location>
</feature>
<sequence length="36" mass="4098">MGKDGKVRKPPEPRQKTEPKPEKKTKKGLRPLLDAD</sequence>
<gene>
    <name evidence="2" type="ORF">Pan44_37470</name>
</gene>
<evidence type="ECO:0000313" key="2">
    <source>
        <dbReference type="EMBL" id="QDT55701.1"/>
    </source>
</evidence>
<dbReference type="EMBL" id="CP036271">
    <property type="protein sequence ID" value="QDT55701.1"/>
    <property type="molecule type" value="Genomic_DNA"/>
</dbReference>
<dbReference type="KEGG" id="ccos:Pan44_37470"/>
<dbReference type="AlphaFoldDB" id="A0A517SHV6"/>
<name>A0A517SHV6_9PLAN</name>
<reference evidence="2 3" key="1">
    <citation type="submission" date="2019-02" db="EMBL/GenBank/DDBJ databases">
        <title>Deep-cultivation of Planctomycetes and their phenomic and genomic characterization uncovers novel biology.</title>
        <authorList>
            <person name="Wiegand S."/>
            <person name="Jogler M."/>
            <person name="Boedeker C."/>
            <person name="Pinto D."/>
            <person name="Vollmers J."/>
            <person name="Rivas-Marin E."/>
            <person name="Kohn T."/>
            <person name="Peeters S.H."/>
            <person name="Heuer A."/>
            <person name="Rast P."/>
            <person name="Oberbeckmann S."/>
            <person name="Bunk B."/>
            <person name="Jeske O."/>
            <person name="Meyerdierks A."/>
            <person name="Storesund J.E."/>
            <person name="Kallscheuer N."/>
            <person name="Luecker S."/>
            <person name="Lage O.M."/>
            <person name="Pohl T."/>
            <person name="Merkel B.J."/>
            <person name="Hornburger P."/>
            <person name="Mueller R.-W."/>
            <person name="Bruemmer F."/>
            <person name="Labrenz M."/>
            <person name="Spormann A.M."/>
            <person name="Op den Camp H."/>
            <person name="Overmann J."/>
            <person name="Amann R."/>
            <person name="Jetten M.S.M."/>
            <person name="Mascher T."/>
            <person name="Medema M.H."/>
            <person name="Devos D.P."/>
            <person name="Kaster A.-K."/>
            <person name="Ovreas L."/>
            <person name="Rohde M."/>
            <person name="Galperin M.Y."/>
            <person name="Jogler C."/>
        </authorList>
    </citation>
    <scope>NUCLEOTIDE SEQUENCE [LARGE SCALE GENOMIC DNA]</scope>
    <source>
        <strain evidence="2 3">Pan44</strain>
    </source>
</reference>
<feature type="region of interest" description="Disordered" evidence="1">
    <location>
        <begin position="1"/>
        <end position="36"/>
    </location>
</feature>
<organism evidence="2 3">
    <name type="scientific">Caulifigura coniformis</name>
    <dbReference type="NCBI Taxonomy" id="2527983"/>
    <lineage>
        <taxon>Bacteria</taxon>
        <taxon>Pseudomonadati</taxon>
        <taxon>Planctomycetota</taxon>
        <taxon>Planctomycetia</taxon>
        <taxon>Planctomycetales</taxon>
        <taxon>Planctomycetaceae</taxon>
        <taxon>Caulifigura</taxon>
    </lineage>
</organism>
<keyword evidence="3" id="KW-1185">Reference proteome</keyword>
<protein>
    <submittedName>
        <fullName evidence="2">Uncharacterized protein</fullName>
    </submittedName>
</protein>